<evidence type="ECO:0000256" key="5">
    <source>
        <dbReference type="ARBA" id="ARBA00022989"/>
    </source>
</evidence>
<dbReference type="Proteomes" id="UP000295252">
    <property type="component" value="Chromosome VII"/>
</dbReference>
<evidence type="ECO:0000256" key="8">
    <source>
        <dbReference type="SAM" id="SignalP"/>
    </source>
</evidence>
<organism evidence="11 12">
    <name type="scientific">Coffea canephora</name>
    <name type="common">Robusta coffee</name>
    <dbReference type="NCBI Taxonomy" id="49390"/>
    <lineage>
        <taxon>Eukaryota</taxon>
        <taxon>Viridiplantae</taxon>
        <taxon>Streptophyta</taxon>
        <taxon>Embryophyta</taxon>
        <taxon>Tracheophyta</taxon>
        <taxon>Spermatophyta</taxon>
        <taxon>Magnoliopsida</taxon>
        <taxon>eudicotyledons</taxon>
        <taxon>Gunneridae</taxon>
        <taxon>Pentapetalae</taxon>
        <taxon>asterids</taxon>
        <taxon>lamiids</taxon>
        <taxon>Gentianales</taxon>
        <taxon>Rubiaceae</taxon>
        <taxon>Ixoroideae</taxon>
        <taxon>Gardenieae complex</taxon>
        <taxon>Bertiereae - Coffeeae clade</taxon>
        <taxon>Coffeeae</taxon>
        <taxon>Coffea</taxon>
    </lineage>
</organism>
<evidence type="ECO:0000256" key="2">
    <source>
        <dbReference type="ARBA" id="ARBA00007727"/>
    </source>
</evidence>
<keyword evidence="3 7" id="KW-0812">Transmembrane</keyword>
<dbReference type="InterPro" id="IPR025846">
    <property type="entry name" value="TBL_N"/>
</dbReference>
<dbReference type="Pfam" id="PF14416">
    <property type="entry name" value="PMR5N"/>
    <property type="match status" value="2"/>
</dbReference>
<evidence type="ECO:0000313" key="12">
    <source>
        <dbReference type="Proteomes" id="UP000295252"/>
    </source>
</evidence>
<feature type="domain" description="Trichome birefringence-like N-terminal" evidence="10">
    <location>
        <begin position="418"/>
        <end position="452"/>
    </location>
</feature>
<comment type="subcellular location">
    <subcellularLocation>
        <location evidence="1">Membrane</location>
        <topology evidence="1">Single-pass membrane protein</topology>
    </subcellularLocation>
</comment>
<dbReference type="GO" id="GO:0005794">
    <property type="term" value="C:Golgi apparatus"/>
    <property type="evidence" value="ECO:0007669"/>
    <property type="project" value="TreeGrafter"/>
</dbReference>
<feature type="transmembrane region" description="Helical" evidence="7">
    <location>
        <begin position="346"/>
        <end position="367"/>
    </location>
</feature>
<dbReference type="EMBL" id="HG739362">
    <property type="protein sequence ID" value="CDP18747.1"/>
    <property type="molecule type" value="Genomic_DNA"/>
</dbReference>
<dbReference type="InterPro" id="IPR029962">
    <property type="entry name" value="TBL"/>
</dbReference>
<keyword evidence="12" id="KW-1185">Reference proteome</keyword>
<sequence>MGSSSLPVPAAYAAALGALVLLSLFNHAVKVQGESNRKVGRQETEGCDIFQGSWIRDDSYPGYEYTQCPFIEKAFNCQNNGRTDSEYLKYRWQPKNCNVSRFDGKEFLSRFKGKSIMFVGDSLSLNQWQSLTCMLHSAVPQAPYKLKRIGTLSNFTFPTYGVSIMYSRNALLVDVIRENDRRVLKLNSVASSSKTWEKMDMLIFDTWHWWLHTGRKQPWDIIEYNKVLYQNMDRLHAYEIALNTWASWVESRVDPRRTKIFFQGVSPDHDRFAGLPFDCERWRQPLIYPGVRSKPQVVLEKVLQPLSKRVNLLDIYSLSKLRIDGHPSVYGSGGHRGMDCTHWFPFPPFLLSSFQRCFFFLLIYTSLQCFRHTKKDLNSFVYSAFMGSLLLTAIVGAAALLLLSSILVHAREMGTINGCDFFQGSWILDDSYPLYDTTQCPFIQNEFDCQKN</sequence>
<proteinExistence type="inferred from homology"/>
<dbReference type="PhylomeDB" id="A0A068VDV4"/>
<keyword evidence="5 7" id="KW-1133">Transmembrane helix</keyword>
<keyword evidence="4" id="KW-0735">Signal-anchor</keyword>
<dbReference type="OrthoDB" id="630188at2759"/>
<dbReference type="AlphaFoldDB" id="A0A068VDV4"/>
<dbReference type="InterPro" id="IPR026057">
    <property type="entry name" value="TBL_C"/>
</dbReference>
<comment type="similarity">
    <text evidence="2">Belongs to the PC-esterase family. TBL subfamily.</text>
</comment>
<evidence type="ECO:0000256" key="3">
    <source>
        <dbReference type="ARBA" id="ARBA00022692"/>
    </source>
</evidence>
<evidence type="ECO:0000256" key="4">
    <source>
        <dbReference type="ARBA" id="ARBA00022968"/>
    </source>
</evidence>
<dbReference type="PANTHER" id="PTHR32285:SF149">
    <property type="entry name" value="TRICHOME BIREFRINGENCE-LIKE N-TERMINAL DOMAIN-CONTAINING PROTEIN"/>
    <property type="match status" value="1"/>
</dbReference>
<gene>
    <name evidence="11" type="ORF">GSCOC_T00002681001</name>
</gene>
<evidence type="ECO:0008006" key="13">
    <source>
        <dbReference type="Google" id="ProtNLM"/>
    </source>
</evidence>
<feature type="chain" id="PRO_5001655831" description="Trichome birefringence-like N-terminal domain-containing protein" evidence="8">
    <location>
        <begin position="34"/>
        <end position="452"/>
    </location>
</feature>
<keyword evidence="8" id="KW-0732">Signal</keyword>
<evidence type="ECO:0000259" key="10">
    <source>
        <dbReference type="Pfam" id="PF14416"/>
    </source>
</evidence>
<evidence type="ECO:0000259" key="9">
    <source>
        <dbReference type="Pfam" id="PF13839"/>
    </source>
</evidence>
<feature type="domain" description="Trichome birefringence-like C-terminal" evidence="9">
    <location>
        <begin position="100"/>
        <end position="343"/>
    </location>
</feature>
<feature type="signal peptide" evidence="8">
    <location>
        <begin position="1"/>
        <end position="33"/>
    </location>
</feature>
<reference evidence="12" key="1">
    <citation type="journal article" date="2014" name="Science">
        <title>The coffee genome provides insight into the convergent evolution of caffeine biosynthesis.</title>
        <authorList>
            <person name="Denoeud F."/>
            <person name="Carretero-Paulet L."/>
            <person name="Dereeper A."/>
            <person name="Droc G."/>
            <person name="Guyot R."/>
            <person name="Pietrella M."/>
            <person name="Zheng C."/>
            <person name="Alberti A."/>
            <person name="Anthony F."/>
            <person name="Aprea G."/>
            <person name="Aury J.M."/>
            <person name="Bento P."/>
            <person name="Bernard M."/>
            <person name="Bocs S."/>
            <person name="Campa C."/>
            <person name="Cenci A."/>
            <person name="Combes M.C."/>
            <person name="Crouzillat D."/>
            <person name="Da Silva C."/>
            <person name="Daddiego L."/>
            <person name="De Bellis F."/>
            <person name="Dussert S."/>
            <person name="Garsmeur O."/>
            <person name="Gayraud T."/>
            <person name="Guignon V."/>
            <person name="Jahn K."/>
            <person name="Jamilloux V."/>
            <person name="Joet T."/>
            <person name="Labadie K."/>
            <person name="Lan T."/>
            <person name="Leclercq J."/>
            <person name="Lepelley M."/>
            <person name="Leroy T."/>
            <person name="Li L.T."/>
            <person name="Librado P."/>
            <person name="Lopez L."/>
            <person name="Munoz A."/>
            <person name="Noel B."/>
            <person name="Pallavicini A."/>
            <person name="Perrotta G."/>
            <person name="Poncet V."/>
            <person name="Pot D."/>
            <person name="Priyono X."/>
            <person name="Rigoreau M."/>
            <person name="Rouard M."/>
            <person name="Rozas J."/>
            <person name="Tranchant-Dubreuil C."/>
            <person name="VanBuren R."/>
            <person name="Zhang Q."/>
            <person name="Andrade A.C."/>
            <person name="Argout X."/>
            <person name="Bertrand B."/>
            <person name="de Kochko A."/>
            <person name="Graziosi G."/>
            <person name="Henry R.J."/>
            <person name="Jayarama X."/>
            <person name="Ming R."/>
            <person name="Nagai C."/>
            <person name="Rounsley S."/>
            <person name="Sankoff D."/>
            <person name="Giuliano G."/>
            <person name="Albert V.A."/>
            <person name="Wincker P."/>
            <person name="Lashermes P."/>
        </authorList>
    </citation>
    <scope>NUCLEOTIDE SEQUENCE [LARGE SCALE GENOMIC DNA]</scope>
    <source>
        <strain evidence="12">cv. DH200-94</strain>
    </source>
</reference>
<dbReference type="Pfam" id="PF13839">
    <property type="entry name" value="PC-Esterase"/>
    <property type="match status" value="1"/>
</dbReference>
<keyword evidence="6 7" id="KW-0472">Membrane</keyword>
<dbReference type="InParanoid" id="A0A068VDV4"/>
<name>A0A068VDV4_COFCA</name>
<feature type="transmembrane region" description="Helical" evidence="7">
    <location>
        <begin position="379"/>
        <end position="403"/>
    </location>
</feature>
<evidence type="ECO:0000256" key="1">
    <source>
        <dbReference type="ARBA" id="ARBA00004167"/>
    </source>
</evidence>
<dbReference type="GO" id="GO:0016413">
    <property type="term" value="F:O-acetyltransferase activity"/>
    <property type="evidence" value="ECO:0007669"/>
    <property type="project" value="InterPro"/>
</dbReference>
<dbReference type="GO" id="GO:0016020">
    <property type="term" value="C:membrane"/>
    <property type="evidence" value="ECO:0007669"/>
    <property type="project" value="UniProtKB-SubCell"/>
</dbReference>
<evidence type="ECO:0000256" key="6">
    <source>
        <dbReference type="ARBA" id="ARBA00023136"/>
    </source>
</evidence>
<evidence type="ECO:0000313" key="11">
    <source>
        <dbReference type="EMBL" id="CDP18747.1"/>
    </source>
</evidence>
<dbReference type="OMA" id="HKSTPHA"/>
<dbReference type="Gramene" id="CDP18747">
    <property type="protein sequence ID" value="CDP18747"/>
    <property type="gene ID" value="GSCOC_T00002681001"/>
</dbReference>
<accession>A0A068VDV4</accession>
<dbReference type="PANTHER" id="PTHR32285">
    <property type="entry name" value="PROTEIN TRICHOME BIREFRINGENCE-LIKE 9-RELATED"/>
    <property type="match status" value="1"/>
</dbReference>
<evidence type="ECO:0000256" key="7">
    <source>
        <dbReference type="SAM" id="Phobius"/>
    </source>
</evidence>
<protein>
    <recommendedName>
        <fullName evidence="13">Trichome birefringence-like N-terminal domain-containing protein</fullName>
    </recommendedName>
</protein>
<feature type="domain" description="Trichome birefringence-like N-terminal" evidence="10">
    <location>
        <begin position="46"/>
        <end position="98"/>
    </location>
</feature>
<dbReference type="STRING" id="49390.A0A068VDV4"/>